<dbReference type="InterPro" id="IPR031851">
    <property type="entry name" value="DUF4750"/>
</dbReference>
<dbReference type="Pfam" id="PF15938">
    <property type="entry name" value="DUF4750"/>
    <property type="match status" value="1"/>
</dbReference>
<keyword evidence="4" id="KW-1185">Reference proteome</keyword>
<sequence length="98" mass="11273">MALSLLGVLAVVAAASFFYFFGWRDVIRITVAFMFVLTSIGLGWFLAYNLFLYHIKWIREPVQDIFGLRKKPKQSKPITRSLSRLYEDSSPGIHQTDT</sequence>
<dbReference type="OrthoDB" id="1931171at2759"/>
<feature type="transmembrane region" description="Helical" evidence="2">
    <location>
        <begin position="30"/>
        <end position="51"/>
    </location>
</feature>
<evidence type="ECO:0000256" key="2">
    <source>
        <dbReference type="SAM" id="Phobius"/>
    </source>
</evidence>
<keyword evidence="2" id="KW-0472">Membrane</keyword>
<evidence type="ECO:0000256" key="1">
    <source>
        <dbReference type="SAM" id="MobiDB-lite"/>
    </source>
</evidence>
<protein>
    <submittedName>
        <fullName evidence="3">Uncharacterized protein</fullName>
    </submittedName>
</protein>
<evidence type="ECO:0000313" key="3">
    <source>
        <dbReference type="EMBL" id="KAH7287518.1"/>
    </source>
</evidence>
<organism evidence="3 4">
    <name type="scientific">Ceratopteris richardii</name>
    <name type="common">Triangle waterfern</name>
    <dbReference type="NCBI Taxonomy" id="49495"/>
    <lineage>
        <taxon>Eukaryota</taxon>
        <taxon>Viridiplantae</taxon>
        <taxon>Streptophyta</taxon>
        <taxon>Embryophyta</taxon>
        <taxon>Tracheophyta</taxon>
        <taxon>Polypodiopsida</taxon>
        <taxon>Polypodiidae</taxon>
        <taxon>Polypodiales</taxon>
        <taxon>Pteridineae</taxon>
        <taxon>Pteridaceae</taxon>
        <taxon>Parkerioideae</taxon>
        <taxon>Ceratopteris</taxon>
    </lineage>
</organism>
<dbReference type="EMBL" id="CM035437">
    <property type="protein sequence ID" value="KAH7287518.1"/>
    <property type="molecule type" value="Genomic_DNA"/>
</dbReference>
<keyword evidence="2" id="KW-0812">Transmembrane</keyword>
<reference evidence="3" key="1">
    <citation type="submission" date="2021-08" db="EMBL/GenBank/DDBJ databases">
        <title>WGS assembly of Ceratopteris richardii.</title>
        <authorList>
            <person name="Marchant D.B."/>
            <person name="Chen G."/>
            <person name="Jenkins J."/>
            <person name="Shu S."/>
            <person name="Leebens-Mack J."/>
            <person name="Grimwood J."/>
            <person name="Schmutz J."/>
            <person name="Soltis P."/>
            <person name="Soltis D."/>
            <person name="Chen Z.-H."/>
        </authorList>
    </citation>
    <scope>NUCLEOTIDE SEQUENCE</scope>
    <source>
        <strain evidence="3">Whitten #5841</strain>
        <tissue evidence="3">Leaf</tissue>
    </source>
</reference>
<dbReference type="PANTHER" id="PTHR37192">
    <property type="entry name" value="TRANSMEMBRANE PROTEIN"/>
    <property type="match status" value="1"/>
</dbReference>
<feature type="region of interest" description="Disordered" evidence="1">
    <location>
        <begin position="71"/>
        <end position="98"/>
    </location>
</feature>
<dbReference type="Proteomes" id="UP000825935">
    <property type="component" value="Chromosome 32"/>
</dbReference>
<evidence type="ECO:0000313" key="4">
    <source>
        <dbReference type="Proteomes" id="UP000825935"/>
    </source>
</evidence>
<name>A0A8T2QVF4_CERRI</name>
<keyword evidence="2" id="KW-1133">Transmembrane helix</keyword>
<gene>
    <name evidence="3" type="ORF">KP509_32G059700</name>
</gene>
<dbReference type="AlphaFoldDB" id="A0A8T2QVF4"/>
<proteinExistence type="predicted"/>
<accession>A0A8T2QVF4</accession>
<dbReference type="PANTHER" id="PTHR37192:SF2">
    <property type="entry name" value="TRANSMEMBRANE PROTEIN"/>
    <property type="match status" value="1"/>
</dbReference>
<comment type="caution">
    <text evidence="3">The sequence shown here is derived from an EMBL/GenBank/DDBJ whole genome shotgun (WGS) entry which is preliminary data.</text>
</comment>